<feature type="signal peptide" evidence="3">
    <location>
        <begin position="1"/>
        <end position="18"/>
    </location>
</feature>
<keyword evidence="2" id="KW-0472">Membrane</keyword>
<evidence type="ECO:0000256" key="1">
    <source>
        <dbReference type="SAM" id="MobiDB-lite"/>
    </source>
</evidence>
<feature type="region of interest" description="Disordered" evidence="1">
    <location>
        <begin position="37"/>
        <end position="58"/>
    </location>
</feature>
<feature type="compositionally biased region" description="Low complexity" evidence="1">
    <location>
        <begin position="533"/>
        <end position="547"/>
    </location>
</feature>
<feature type="compositionally biased region" description="Polar residues" evidence="1">
    <location>
        <begin position="633"/>
        <end position="647"/>
    </location>
</feature>
<organism evidence="4 5">
    <name type="scientific">Trichomonascus ciferrii</name>
    <dbReference type="NCBI Taxonomy" id="44093"/>
    <lineage>
        <taxon>Eukaryota</taxon>
        <taxon>Fungi</taxon>
        <taxon>Dikarya</taxon>
        <taxon>Ascomycota</taxon>
        <taxon>Saccharomycotina</taxon>
        <taxon>Dipodascomycetes</taxon>
        <taxon>Dipodascales</taxon>
        <taxon>Trichomonascaceae</taxon>
        <taxon>Trichomonascus</taxon>
        <taxon>Trichomonascus ciferrii complex</taxon>
    </lineage>
</organism>
<sequence>MTPWALLAVLLSVPVTAAGVPAGSRAVVVDPVGNQTSVQATGSSSNSIVDGPSLVDQTLEEGGTSLDITTDERMPFSGYKQVSASQLGPGGSTGNDITSTSQYSTNADEKNSHDVFAPHQQSSSNSGFEFEGTPLTSTFSPPHSSSVAFGVVQSTPSGQIESTQESVGLSNTPVDRFDRPVPSTDVYFNGDKSGKIESSQVDSYSNLKQASSDSNAWGQHYSGTEQSTSDVLESTTAYQVFSTESSASPSSSPVDWIAEPSDSEFEEMQGSTQQFADEESQTETSGSTSTFGGYRAQKSRFSHHTFSERPGPKSRLRGHYSGSRKSSEMFDGHHRPKSWSSSVEDTLTPESSSGSEEEISTPFGSSESTVRFMDSSDPISSESTPLPFGEPKLETVASSSIFEETISTLESSPGTVSVTMSNSVIGGVSPPLRTGQQNSGRKTTNSVTQSVQHVSGSQELRYSDAEHPMDSSQEEGTPTVAQPLSEGGDATVLTVFTTTPIQKHTKAAASSTSEAQSPVVGSKPLPRPDKKPSSFSLSSILRGLSSSKQFELESRSDEGLYNQNSSSSGSFASENQQPPGQGGQSSDIISDMNSAFPGMFSQISSSAPVSFSSAVRPTASVSQGVPPGVSSGRASTVSESSKSQFVSRSEYESESAGFDEHTLNRDSTSTETTSTVQSTVPFGSVSSTSSEEATSLGTTQSPISTPVHGGFSTHRRSTTSSSGVGYSFADTSSSSAGSASASSSVSSRSLPPWIKPWPGFSEQESSSRSASSSAAGSTTMTSAPASTTSGGSSGIASSTASSESASSGTSAASSVESAFVSGSRSVSASGLNSGSSSASATSTSDEGLAGILRPHKTTSGASSSVSSSGVSSSAPASSAPVSSSATGSGSSSGALRSASVSRSSASVASASSASRSAGALSGSRTTSTSSSGRFERPVSSSAGVSSSGGFRLPVTSSSSQSVNIKTAQSSSSAPTPAPAASTSASSSAAPAQGSSAVTSSGIPVSSLPFASSQSSSAQGPSGSGALASSSSAAAAESSTRTGRVAIPTISSKSSVSLEDIFGSRTTTGSQPTGLSSGLSSGISGVSTSRGAVPTSTMGSAASSRSIPGASYVSQSIPNASSYRSTAPSPSSSSSRPVIGVVGSSSSSAGKASGVQPSSTGRPIRSTAAPSPSRSVGYSSSSVAGASSYRQTSQAKPSVTRAASSTVTATVQSSTSNWLPNGIITQQLSTATSASSASNSPTQTKSSKSKTATSIPSSMPRYIAPSGGIPKQPKDTTLIQIGFDYSLNYPFVVDHPLAVAQIFDYLPRGISYGLKTSESNISMTTLQPYQSSKAGYIVSVALAYIPKSLVDDLDAQIHNPRSRLYNNKDNSVAALMNLIDPSIPLTPGKGAVDTVSSNGPSNGNSGSSGNGSGSGSGDDNDDSGGKGNNAGSDSGSLDSKPSEKPKVNGKTVGIAIGSIAGAALYVGVIFIAHKQYKKRKIALEGSESDLDSNSNRFFDDGSVTGSSLSGSYSGSGTYTGSGSGSGGSRGLRSIISGTRSSNNNGVNNILPIGQHISEPVMSENSLGWT</sequence>
<feature type="compositionally biased region" description="Low complexity" evidence="1">
    <location>
        <begin position="1229"/>
        <end position="1257"/>
    </location>
</feature>
<reference evidence="4" key="1">
    <citation type="journal article" date="2019" name="G3 (Bethesda)">
        <title>Genome Assemblies of Two Rare Opportunistic Yeast Pathogens: Diutina rugosa (syn. Candida rugosa) and Trichomonascus ciferrii (syn. Candida ciferrii).</title>
        <authorList>
            <person name="Mixao V."/>
            <person name="Saus E."/>
            <person name="Hansen A.P."/>
            <person name="Lass-Florl C."/>
            <person name="Gabaldon T."/>
        </authorList>
    </citation>
    <scope>NUCLEOTIDE SEQUENCE</scope>
    <source>
        <strain evidence="4">CBS 4856</strain>
    </source>
</reference>
<dbReference type="Proteomes" id="UP000761534">
    <property type="component" value="Unassembled WGS sequence"/>
</dbReference>
<feature type="compositionally biased region" description="Gly residues" evidence="1">
    <location>
        <begin position="1516"/>
        <end position="1528"/>
    </location>
</feature>
<keyword evidence="5" id="KW-1185">Reference proteome</keyword>
<feature type="region of interest" description="Disordered" evidence="1">
    <location>
        <begin position="1229"/>
        <end position="1270"/>
    </location>
</feature>
<dbReference type="InterPro" id="IPR039295">
    <property type="entry name" value="MSB2"/>
</dbReference>
<keyword evidence="2" id="KW-0812">Transmembrane</keyword>
<dbReference type="PANTHER" id="PTHR35778">
    <property type="entry name" value="SIGNALING MUCIN HKR1-RELATED"/>
    <property type="match status" value="1"/>
</dbReference>
<feature type="region of interest" description="Disordered" evidence="1">
    <location>
        <begin position="1388"/>
        <end position="1446"/>
    </location>
</feature>
<feature type="compositionally biased region" description="Low complexity" evidence="1">
    <location>
        <begin position="858"/>
        <end position="949"/>
    </location>
</feature>
<feature type="compositionally biased region" description="Low complexity" evidence="1">
    <location>
        <begin position="718"/>
        <end position="749"/>
    </location>
</feature>
<feature type="compositionally biased region" description="Low complexity" evidence="1">
    <location>
        <begin position="967"/>
        <end position="996"/>
    </location>
</feature>
<dbReference type="GO" id="GO:0006972">
    <property type="term" value="P:hyperosmotic response"/>
    <property type="evidence" value="ECO:0007669"/>
    <property type="project" value="TreeGrafter"/>
</dbReference>
<dbReference type="OrthoDB" id="3366093at2759"/>
<evidence type="ECO:0000313" key="4">
    <source>
        <dbReference type="EMBL" id="KAA8911608.1"/>
    </source>
</evidence>
<feature type="compositionally biased region" description="Low complexity" evidence="1">
    <location>
        <begin position="667"/>
        <end position="699"/>
    </location>
</feature>
<feature type="compositionally biased region" description="Low complexity" evidence="1">
    <location>
        <begin position="601"/>
        <end position="613"/>
    </location>
</feature>
<protein>
    <recommendedName>
        <fullName evidence="6">Signaling mucin MSB2</fullName>
    </recommendedName>
</protein>
<feature type="compositionally biased region" description="Polar residues" evidence="1">
    <location>
        <begin position="954"/>
        <end position="966"/>
    </location>
</feature>
<feature type="compositionally biased region" description="Low complexity" evidence="1">
    <location>
        <begin position="761"/>
        <end position="844"/>
    </location>
</feature>
<feature type="compositionally biased region" description="Low complexity" evidence="1">
    <location>
        <begin position="1119"/>
        <end position="1154"/>
    </location>
</feature>
<dbReference type="GO" id="GO:0009986">
    <property type="term" value="C:cell surface"/>
    <property type="evidence" value="ECO:0007669"/>
    <property type="project" value="TreeGrafter"/>
</dbReference>
<feature type="region of interest" description="Disordered" evidence="1">
    <location>
        <begin position="80"/>
        <end position="230"/>
    </location>
</feature>
<dbReference type="GO" id="GO:0005034">
    <property type="term" value="F:osmosensor activity"/>
    <property type="evidence" value="ECO:0007669"/>
    <property type="project" value="InterPro"/>
</dbReference>
<proteinExistence type="predicted"/>
<feature type="compositionally biased region" description="Low complexity" evidence="1">
    <location>
        <begin position="1065"/>
        <end position="1088"/>
    </location>
</feature>
<dbReference type="GO" id="GO:0005886">
    <property type="term" value="C:plasma membrane"/>
    <property type="evidence" value="ECO:0007669"/>
    <property type="project" value="InterPro"/>
</dbReference>
<evidence type="ECO:0008006" key="6">
    <source>
        <dbReference type="Google" id="ProtNLM"/>
    </source>
</evidence>
<feature type="compositionally biased region" description="Polar residues" evidence="1">
    <location>
        <begin position="470"/>
        <end position="482"/>
    </location>
</feature>
<dbReference type="GO" id="GO:0031505">
    <property type="term" value="P:fungal-type cell wall organization"/>
    <property type="evidence" value="ECO:0007669"/>
    <property type="project" value="TreeGrafter"/>
</dbReference>
<gene>
    <name evidence="4" type="ORF">TRICI_003766</name>
</gene>
<keyword evidence="2" id="KW-1133">Transmembrane helix</keyword>
<feature type="compositionally biased region" description="Low complexity" evidence="1">
    <location>
        <begin position="562"/>
        <end position="579"/>
    </location>
</feature>
<feature type="compositionally biased region" description="Low complexity" evidence="1">
    <location>
        <begin position="620"/>
        <end position="632"/>
    </location>
</feature>
<feature type="region of interest" description="Disordered" evidence="1">
    <location>
        <begin position="1062"/>
        <end position="1200"/>
    </location>
</feature>
<feature type="compositionally biased region" description="Polar residues" evidence="1">
    <location>
        <begin position="37"/>
        <end position="48"/>
    </location>
</feature>
<feature type="compositionally biased region" description="Gly residues" evidence="1">
    <location>
        <begin position="1405"/>
        <end position="1415"/>
    </location>
</feature>
<feature type="compositionally biased region" description="Low complexity" evidence="1">
    <location>
        <begin position="1005"/>
        <end position="1038"/>
    </location>
</feature>
<feature type="region of interest" description="Disordered" evidence="1">
    <location>
        <begin position="268"/>
        <end position="391"/>
    </location>
</feature>
<feature type="region of interest" description="Disordered" evidence="1">
    <location>
        <begin position="420"/>
        <end position="1049"/>
    </location>
</feature>
<feature type="compositionally biased region" description="Low complexity" evidence="1">
    <location>
        <begin position="1529"/>
        <end position="1538"/>
    </location>
</feature>
<feature type="chain" id="PRO_5025000849" description="Signaling mucin MSB2" evidence="3">
    <location>
        <begin position="19"/>
        <end position="1568"/>
    </location>
</feature>
<dbReference type="GO" id="GO:0001402">
    <property type="term" value="P:signal transduction involved in filamentous growth"/>
    <property type="evidence" value="ECO:0007669"/>
    <property type="project" value="TreeGrafter"/>
</dbReference>
<dbReference type="GO" id="GO:0005576">
    <property type="term" value="C:extracellular region"/>
    <property type="evidence" value="ECO:0007669"/>
    <property type="project" value="TreeGrafter"/>
</dbReference>
<comment type="caution">
    <text evidence="4">The sequence shown here is derived from an EMBL/GenBank/DDBJ whole genome shotgun (WGS) entry which is preliminary data.</text>
</comment>
<feature type="compositionally biased region" description="Polar residues" evidence="1">
    <location>
        <begin position="94"/>
        <end position="106"/>
    </location>
</feature>
<dbReference type="GO" id="GO:0007232">
    <property type="term" value="P:osmosensory signaling pathway via Sho1 osmosensor"/>
    <property type="evidence" value="ECO:0007669"/>
    <property type="project" value="InterPro"/>
</dbReference>
<dbReference type="VEuPathDB" id="FungiDB:TRICI_003766"/>
<name>A0A642V488_9ASCO</name>
<feature type="compositionally biased region" description="Polar residues" evidence="1">
    <location>
        <begin position="1093"/>
        <end position="1118"/>
    </location>
</feature>
<dbReference type="GO" id="GO:0000282">
    <property type="term" value="P:cellular bud site selection"/>
    <property type="evidence" value="ECO:0007669"/>
    <property type="project" value="TreeGrafter"/>
</dbReference>
<keyword evidence="3" id="KW-0732">Signal</keyword>
<evidence type="ECO:0000256" key="3">
    <source>
        <dbReference type="SAM" id="SignalP"/>
    </source>
</evidence>
<feature type="compositionally biased region" description="Polar residues" evidence="1">
    <location>
        <begin position="134"/>
        <end position="173"/>
    </location>
</feature>
<evidence type="ECO:0000256" key="2">
    <source>
        <dbReference type="SAM" id="Phobius"/>
    </source>
</evidence>
<feature type="compositionally biased region" description="Polar residues" evidence="1">
    <location>
        <begin position="494"/>
        <end position="516"/>
    </location>
</feature>
<feature type="compositionally biased region" description="Polar residues" evidence="1">
    <location>
        <begin position="196"/>
        <end position="230"/>
    </location>
</feature>
<dbReference type="PANTHER" id="PTHR35778:SF1">
    <property type="entry name" value="SIGNALING MUCIN HKR1-RELATED"/>
    <property type="match status" value="1"/>
</dbReference>
<feature type="compositionally biased region" description="Low complexity" evidence="1">
    <location>
        <begin position="1169"/>
        <end position="1189"/>
    </location>
</feature>
<accession>A0A642V488</accession>
<dbReference type="EMBL" id="SWFS01000277">
    <property type="protein sequence ID" value="KAA8911608.1"/>
    <property type="molecule type" value="Genomic_DNA"/>
</dbReference>
<feature type="compositionally biased region" description="Low complexity" evidence="1">
    <location>
        <begin position="282"/>
        <end position="293"/>
    </location>
</feature>
<dbReference type="GO" id="GO:0030427">
    <property type="term" value="C:site of polarized growth"/>
    <property type="evidence" value="ECO:0007669"/>
    <property type="project" value="TreeGrafter"/>
</dbReference>
<feature type="compositionally biased region" description="Low complexity" evidence="1">
    <location>
        <begin position="1504"/>
        <end position="1515"/>
    </location>
</feature>
<feature type="compositionally biased region" description="Low complexity" evidence="1">
    <location>
        <begin position="1395"/>
        <end position="1404"/>
    </location>
</feature>
<feature type="transmembrane region" description="Helical" evidence="2">
    <location>
        <begin position="1451"/>
        <end position="1471"/>
    </location>
</feature>
<feature type="region of interest" description="Disordered" evidence="1">
    <location>
        <begin position="1504"/>
        <end position="1538"/>
    </location>
</feature>
<feature type="compositionally biased region" description="Polar residues" evidence="1">
    <location>
        <begin position="434"/>
        <end position="460"/>
    </location>
</feature>
<feature type="compositionally biased region" description="Polar residues" evidence="1">
    <location>
        <begin position="338"/>
        <end position="349"/>
    </location>
</feature>
<evidence type="ECO:0000313" key="5">
    <source>
        <dbReference type="Proteomes" id="UP000761534"/>
    </source>
</evidence>